<evidence type="ECO:0000313" key="2">
    <source>
        <dbReference type="EMBL" id="CAH7684644.1"/>
    </source>
</evidence>
<feature type="compositionally biased region" description="Basic and acidic residues" evidence="1">
    <location>
        <begin position="38"/>
        <end position="50"/>
    </location>
</feature>
<evidence type="ECO:0000313" key="3">
    <source>
        <dbReference type="Proteomes" id="UP001153365"/>
    </source>
</evidence>
<dbReference type="EMBL" id="CALTRL010005590">
    <property type="protein sequence ID" value="CAH7684644.1"/>
    <property type="molecule type" value="Genomic_DNA"/>
</dbReference>
<organism evidence="2 3">
    <name type="scientific">Phakopsora pachyrhizi</name>
    <name type="common">Asian soybean rust disease fungus</name>
    <dbReference type="NCBI Taxonomy" id="170000"/>
    <lineage>
        <taxon>Eukaryota</taxon>
        <taxon>Fungi</taxon>
        <taxon>Dikarya</taxon>
        <taxon>Basidiomycota</taxon>
        <taxon>Pucciniomycotina</taxon>
        <taxon>Pucciniomycetes</taxon>
        <taxon>Pucciniales</taxon>
        <taxon>Phakopsoraceae</taxon>
        <taxon>Phakopsora</taxon>
    </lineage>
</organism>
<sequence length="82" mass="9699">MDYEMVMVKRWDIWQQVRNMFEGYMRLTVAQQVKPLGDRVDCSESQKADDTSTSPKTQIRSRVRDWVVGNCIPALKKDQEKF</sequence>
<dbReference type="AlphaFoldDB" id="A0AAV0BBP4"/>
<name>A0AAV0BBP4_PHAPC</name>
<dbReference type="Proteomes" id="UP001153365">
    <property type="component" value="Unassembled WGS sequence"/>
</dbReference>
<comment type="caution">
    <text evidence="2">The sequence shown here is derived from an EMBL/GenBank/DDBJ whole genome shotgun (WGS) entry which is preliminary data.</text>
</comment>
<feature type="region of interest" description="Disordered" evidence="1">
    <location>
        <begin position="38"/>
        <end position="59"/>
    </location>
</feature>
<evidence type="ECO:0000256" key="1">
    <source>
        <dbReference type="SAM" id="MobiDB-lite"/>
    </source>
</evidence>
<gene>
    <name evidence="2" type="ORF">PPACK8108_LOCUS18983</name>
</gene>
<protein>
    <submittedName>
        <fullName evidence="2">Uncharacterized protein</fullName>
    </submittedName>
</protein>
<accession>A0AAV0BBP4</accession>
<proteinExistence type="predicted"/>
<keyword evidence="3" id="KW-1185">Reference proteome</keyword>
<reference evidence="2" key="1">
    <citation type="submission" date="2022-06" db="EMBL/GenBank/DDBJ databases">
        <authorList>
            <consortium name="SYNGENTA / RWTH Aachen University"/>
        </authorList>
    </citation>
    <scope>NUCLEOTIDE SEQUENCE</scope>
</reference>